<organism evidence="5 6">
    <name type="scientific">Camellia sinensis</name>
    <name type="common">Tea plant</name>
    <name type="synonym">Thea sinensis</name>
    <dbReference type="NCBI Taxonomy" id="4442"/>
    <lineage>
        <taxon>Eukaryota</taxon>
        <taxon>Viridiplantae</taxon>
        <taxon>Streptophyta</taxon>
        <taxon>Embryophyta</taxon>
        <taxon>Tracheophyta</taxon>
        <taxon>Spermatophyta</taxon>
        <taxon>Magnoliopsida</taxon>
        <taxon>eudicotyledons</taxon>
        <taxon>Gunneridae</taxon>
        <taxon>Pentapetalae</taxon>
        <taxon>asterids</taxon>
        <taxon>Ericales</taxon>
        <taxon>Theaceae</taxon>
        <taxon>Camellia</taxon>
    </lineage>
</organism>
<keyword evidence="2" id="KW-0677">Repeat</keyword>
<dbReference type="PANTHER" id="PTHR32099">
    <property type="entry name" value="CYSTEINE-RICH REPEAT SECRETORY PROTEIN"/>
    <property type="match status" value="1"/>
</dbReference>
<dbReference type="Pfam" id="PF01657">
    <property type="entry name" value="Stress-antifung"/>
    <property type="match status" value="1"/>
</dbReference>
<dbReference type="AlphaFoldDB" id="A0A7J7GXX3"/>
<keyword evidence="1" id="KW-0732">Signal</keyword>
<evidence type="ECO:0000256" key="3">
    <source>
        <dbReference type="SAM" id="Phobius"/>
    </source>
</evidence>
<dbReference type="EMBL" id="JACBKZ010000008">
    <property type="protein sequence ID" value="KAF5944334.1"/>
    <property type="molecule type" value="Genomic_DNA"/>
</dbReference>
<dbReference type="PROSITE" id="PS51473">
    <property type="entry name" value="GNK2"/>
    <property type="match status" value="1"/>
</dbReference>
<evidence type="ECO:0000259" key="4">
    <source>
        <dbReference type="PROSITE" id="PS51473"/>
    </source>
</evidence>
<reference evidence="6" key="1">
    <citation type="journal article" date="2020" name="Nat. Commun.">
        <title>Genome assembly of wild tea tree DASZ reveals pedigree and selection history of tea varieties.</title>
        <authorList>
            <person name="Zhang W."/>
            <person name="Zhang Y."/>
            <person name="Qiu H."/>
            <person name="Guo Y."/>
            <person name="Wan H."/>
            <person name="Zhang X."/>
            <person name="Scossa F."/>
            <person name="Alseekh S."/>
            <person name="Zhang Q."/>
            <person name="Wang P."/>
            <person name="Xu L."/>
            <person name="Schmidt M.H."/>
            <person name="Jia X."/>
            <person name="Li D."/>
            <person name="Zhu A."/>
            <person name="Guo F."/>
            <person name="Chen W."/>
            <person name="Ni D."/>
            <person name="Usadel B."/>
            <person name="Fernie A.R."/>
            <person name="Wen W."/>
        </authorList>
    </citation>
    <scope>NUCLEOTIDE SEQUENCE [LARGE SCALE GENOMIC DNA]</scope>
    <source>
        <strain evidence="6">cv. G240</strain>
    </source>
</reference>
<keyword evidence="3" id="KW-1133">Transmembrane helix</keyword>
<feature type="domain" description="Gnk2-homologous" evidence="4">
    <location>
        <begin position="1"/>
        <end position="92"/>
    </location>
</feature>
<dbReference type="InterPro" id="IPR038408">
    <property type="entry name" value="GNK2_sf"/>
</dbReference>
<evidence type="ECO:0000256" key="1">
    <source>
        <dbReference type="ARBA" id="ARBA00022729"/>
    </source>
</evidence>
<evidence type="ECO:0000256" key="2">
    <source>
        <dbReference type="ARBA" id="ARBA00022737"/>
    </source>
</evidence>
<dbReference type="Gene3D" id="3.30.430.20">
    <property type="entry name" value="Gnk2 domain, C-X8-C-X2-C motif"/>
    <property type="match status" value="1"/>
</dbReference>
<feature type="transmembrane region" description="Helical" evidence="3">
    <location>
        <begin position="139"/>
        <end position="156"/>
    </location>
</feature>
<name>A0A7J7GXX3_CAMSI</name>
<evidence type="ECO:0000313" key="6">
    <source>
        <dbReference type="Proteomes" id="UP000593564"/>
    </source>
</evidence>
<comment type="caution">
    <text evidence="5">The sequence shown here is derived from an EMBL/GenBank/DDBJ whole genome shotgun (WGS) entry which is preliminary data.</text>
</comment>
<reference evidence="5 6" key="2">
    <citation type="submission" date="2020-07" db="EMBL/GenBank/DDBJ databases">
        <title>Genome assembly of wild tea tree DASZ reveals pedigree and selection history of tea varieties.</title>
        <authorList>
            <person name="Zhang W."/>
        </authorList>
    </citation>
    <scope>NUCLEOTIDE SEQUENCE [LARGE SCALE GENOMIC DNA]</scope>
    <source>
        <strain evidence="6">cv. G240</strain>
        <tissue evidence="5">Leaf</tissue>
    </source>
</reference>
<dbReference type="Proteomes" id="UP000593564">
    <property type="component" value="Unassembled WGS sequence"/>
</dbReference>
<dbReference type="PANTHER" id="PTHR32099:SF92">
    <property type="entry name" value="CYSTEINE-RICH RECEPTOR-LIKE PROTEIN KINASE 11"/>
    <property type="match status" value="1"/>
</dbReference>
<sequence>MDEFDWALSLVNSLVSKASMSSSRLKFASGKKNLTEYENIYALMMCIPDLSSGDCRDCLRGAVGDYQSCCNRKLTIDILKPSCVFQYTLYHFLESTADASPPPPPLAVIFAPPLLTPSTNTTTKEGSSSPIISIDNRSATFQIVIIVVVPISFLLVTRWRASCWMLCDPNMAKHVFGYTIK</sequence>
<keyword evidence="3" id="KW-0812">Transmembrane</keyword>
<evidence type="ECO:0000313" key="5">
    <source>
        <dbReference type="EMBL" id="KAF5944334.1"/>
    </source>
</evidence>
<keyword evidence="6" id="KW-1185">Reference proteome</keyword>
<gene>
    <name evidence="5" type="ORF">HYC85_018411</name>
</gene>
<dbReference type="CDD" id="cd23509">
    <property type="entry name" value="Gnk2-like"/>
    <property type="match status" value="1"/>
</dbReference>
<accession>A0A7J7GXX3</accession>
<keyword evidence="3" id="KW-0472">Membrane</keyword>
<proteinExistence type="predicted"/>
<protein>
    <recommendedName>
        <fullName evidence="4">Gnk2-homologous domain-containing protein</fullName>
    </recommendedName>
</protein>
<dbReference type="InterPro" id="IPR002902">
    <property type="entry name" value="GNK2"/>
</dbReference>